<evidence type="ECO:0000313" key="3">
    <source>
        <dbReference type="Proteomes" id="UP000095300"/>
    </source>
</evidence>
<dbReference type="EnsemblMetazoa" id="SCAU016605-RB">
    <property type="protein sequence ID" value="SCAU016605-PB"/>
    <property type="gene ID" value="SCAU016605"/>
</dbReference>
<sequence length="417" mass="49392">MQNSWEKEVPNFVANCKARLQKILERLNWTEESVLKNLNTNSVASVSVVPKSSRISLSPRKATFPESLVTDNSIVLKTPNLQNLLNNDSISAPENFNELQGNFNREQKLQIFQHVIENTKKLDNSNVGEGPEGVDSLADIVAAKTRDAKRKKRKFRKSKPTRIEEVRALVQLQMQALEQFIENQHEGQNTKDYEDKREINRGKHTIRDTNYSHSSNSHGMKTEESTYNCKNNSKEQSYSSYRSSRDISEKNYNKNIHPKDTHYKKPEDRQHDYGKRERKHRSRSPAHDKYKEKPYKDYTKYRESNHYKRHKRNDRSRSPVHDKYQNTRSSKDHKRYGSKAREYEKRLSNSRESRKHYDRYEKSSKEHKRRRSRSPHSSDYCPDSKRDRHYDRRKSKSPGSSKSRGHEKYEKSSKEKI</sequence>
<gene>
    <name evidence="2" type="primary">106085778</name>
</gene>
<keyword evidence="3" id="KW-1185">Reference proteome</keyword>
<evidence type="ECO:0000256" key="1">
    <source>
        <dbReference type="SAM" id="MobiDB-lite"/>
    </source>
</evidence>
<feature type="compositionally biased region" description="Basic and acidic residues" evidence="1">
    <location>
        <begin position="315"/>
        <end position="325"/>
    </location>
</feature>
<reference evidence="3" key="1">
    <citation type="submission" date="2015-05" db="EMBL/GenBank/DDBJ databases">
        <authorList>
            <person name="Wilson R.K."/>
            <person name="Warren W.C."/>
            <person name="Olafson P."/>
        </authorList>
    </citation>
    <scope>NUCLEOTIDE SEQUENCE [LARGE SCALE GENOMIC DNA]</scope>
    <source>
        <strain evidence="3">USDA</strain>
    </source>
</reference>
<dbReference type="VEuPathDB" id="VectorBase:SCAU016605"/>
<dbReference type="EnsemblMetazoa" id="SCAU016605-RA">
    <property type="protein sequence ID" value="SCAU016605-PA"/>
    <property type="gene ID" value="SCAU016605"/>
</dbReference>
<feature type="compositionally biased region" description="Basic and acidic residues" evidence="1">
    <location>
        <begin position="183"/>
        <end position="207"/>
    </location>
</feature>
<feature type="compositionally biased region" description="Basic and acidic residues" evidence="1">
    <location>
        <begin position="339"/>
        <end position="352"/>
    </location>
</feature>
<feature type="compositionally biased region" description="Basic residues" evidence="1">
    <location>
        <begin position="365"/>
        <end position="374"/>
    </location>
</feature>
<reference evidence="2" key="2">
    <citation type="submission" date="2020-05" db="UniProtKB">
        <authorList>
            <consortium name="EnsemblMetazoa"/>
        </authorList>
    </citation>
    <scope>IDENTIFICATION</scope>
    <source>
        <strain evidence="2">USDA</strain>
    </source>
</reference>
<feature type="region of interest" description="Disordered" evidence="1">
    <location>
        <begin position="181"/>
        <end position="417"/>
    </location>
</feature>
<feature type="compositionally biased region" description="Basic and acidic residues" evidence="1">
    <location>
        <begin position="243"/>
        <end position="275"/>
    </location>
</feature>
<dbReference type="Proteomes" id="UP000095300">
    <property type="component" value="Unassembled WGS sequence"/>
</dbReference>
<proteinExistence type="predicted"/>
<evidence type="ECO:0000313" key="2">
    <source>
        <dbReference type="EnsemblMetazoa" id="SCAU016605-PB"/>
    </source>
</evidence>
<feature type="compositionally biased region" description="Basic and acidic residues" evidence="1">
    <location>
        <begin position="285"/>
        <end position="306"/>
    </location>
</feature>
<dbReference type="AlphaFoldDB" id="A0A1I8QFC0"/>
<dbReference type="KEGG" id="scac:106085778"/>
<accession>A0A1I8QFC0</accession>
<feature type="compositionally biased region" description="Polar residues" evidence="1">
    <location>
        <begin position="208"/>
        <end position="236"/>
    </location>
</feature>
<protein>
    <submittedName>
        <fullName evidence="2">Uncharacterized protein</fullName>
    </submittedName>
</protein>
<dbReference type="OrthoDB" id="69229at2759"/>
<organism evidence="2 3">
    <name type="scientific">Stomoxys calcitrans</name>
    <name type="common">Stable fly</name>
    <name type="synonym">Conops calcitrans</name>
    <dbReference type="NCBI Taxonomy" id="35570"/>
    <lineage>
        <taxon>Eukaryota</taxon>
        <taxon>Metazoa</taxon>
        <taxon>Ecdysozoa</taxon>
        <taxon>Arthropoda</taxon>
        <taxon>Hexapoda</taxon>
        <taxon>Insecta</taxon>
        <taxon>Pterygota</taxon>
        <taxon>Neoptera</taxon>
        <taxon>Endopterygota</taxon>
        <taxon>Diptera</taxon>
        <taxon>Brachycera</taxon>
        <taxon>Muscomorpha</taxon>
        <taxon>Muscoidea</taxon>
        <taxon>Muscidae</taxon>
        <taxon>Stomoxys</taxon>
    </lineage>
</organism>
<dbReference type="STRING" id="35570.A0A1I8QFC0"/>
<name>A0A1I8QFC0_STOCA</name>
<feature type="compositionally biased region" description="Basic and acidic residues" evidence="1">
    <location>
        <begin position="404"/>
        <end position="417"/>
    </location>
</feature>